<reference evidence="2" key="1">
    <citation type="submission" date="2023-06" db="EMBL/GenBank/DDBJ databases">
        <title>MT1 and MT2 Draft Genomes of Novel Species.</title>
        <authorList>
            <person name="Venkateswaran K."/>
        </authorList>
    </citation>
    <scope>NUCLEOTIDE SEQUENCE</scope>
    <source>
        <strain evidence="2">IIF3SC-B10</strain>
    </source>
</reference>
<dbReference type="RefSeq" id="WP_301224399.1">
    <property type="nucleotide sequence ID" value="NZ_JAROCG010000001.1"/>
</dbReference>
<comment type="caution">
    <text evidence="2">The sequence shown here is derived from an EMBL/GenBank/DDBJ whole genome shotgun (WGS) entry which is preliminary data.</text>
</comment>
<keyword evidence="3" id="KW-1185">Reference proteome</keyword>
<evidence type="ECO:0000256" key="1">
    <source>
        <dbReference type="SAM" id="MobiDB-lite"/>
    </source>
</evidence>
<proteinExistence type="predicted"/>
<protein>
    <submittedName>
        <fullName evidence="2">Uncharacterized protein</fullName>
    </submittedName>
</protein>
<evidence type="ECO:0000313" key="2">
    <source>
        <dbReference type="EMBL" id="MDN4609726.1"/>
    </source>
</evidence>
<dbReference type="Proteomes" id="UP001174209">
    <property type="component" value="Unassembled WGS sequence"/>
</dbReference>
<feature type="region of interest" description="Disordered" evidence="1">
    <location>
        <begin position="1"/>
        <end position="55"/>
    </location>
</feature>
<feature type="compositionally biased region" description="Acidic residues" evidence="1">
    <location>
        <begin position="37"/>
        <end position="47"/>
    </location>
</feature>
<name>A0ABT8JX31_9MICC</name>
<gene>
    <name evidence="2" type="ORF">P5G52_02480</name>
</gene>
<dbReference type="EMBL" id="JAROCG010000001">
    <property type="protein sequence ID" value="MDN4609726.1"/>
    <property type="molecule type" value="Genomic_DNA"/>
</dbReference>
<organism evidence="2 3">
    <name type="scientific">Arthrobacter burdickii</name>
    <dbReference type="NCBI Taxonomy" id="3035920"/>
    <lineage>
        <taxon>Bacteria</taxon>
        <taxon>Bacillati</taxon>
        <taxon>Actinomycetota</taxon>
        <taxon>Actinomycetes</taxon>
        <taxon>Micrococcales</taxon>
        <taxon>Micrococcaceae</taxon>
        <taxon>Arthrobacter</taxon>
    </lineage>
</organism>
<evidence type="ECO:0000313" key="3">
    <source>
        <dbReference type="Proteomes" id="UP001174209"/>
    </source>
</evidence>
<sequence length="55" mass="5452">MSENPSGNPSGDPEEQGAEEAGKLEEQTAGGYGGPGTEDEIAPDFEADNGSGPGD</sequence>
<accession>A0ABT8JX31</accession>